<evidence type="ECO:0000256" key="1">
    <source>
        <dbReference type="SAM" id="MobiDB-lite"/>
    </source>
</evidence>
<dbReference type="Proteomes" id="UP000001812">
    <property type="component" value="Chromosome II"/>
</dbReference>
<name>A0A0E1VWA9_BURPE</name>
<feature type="region of interest" description="Disordered" evidence="1">
    <location>
        <begin position="1"/>
        <end position="35"/>
    </location>
</feature>
<organism evidence="2">
    <name type="scientific">Burkholderia pseudomallei 1710a</name>
    <dbReference type="NCBI Taxonomy" id="320371"/>
    <lineage>
        <taxon>Bacteria</taxon>
        <taxon>Pseudomonadati</taxon>
        <taxon>Pseudomonadota</taxon>
        <taxon>Betaproteobacteria</taxon>
        <taxon>Burkholderiales</taxon>
        <taxon>Burkholderiaceae</taxon>
        <taxon>Burkholderia</taxon>
        <taxon>pseudomallei group</taxon>
    </lineage>
</organism>
<reference evidence="2" key="1">
    <citation type="submission" date="2009-05" db="EMBL/GenBank/DDBJ databases">
        <authorList>
            <person name="Harkins D.M."/>
            <person name="DeShazer D."/>
            <person name="Woods D.E."/>
            <person name="Brinkac L.M."/>
            <person name="Brown K.A."/>
            <person name="Hung G.C."/>
            <person name="Tuanyok A."/>
            <person name="Zhang B."/>
            <person name="Nierman W.C."/>
        </authorList>
    </citation>
    <scope>NUCLEOTIDE SEQUENCE [LARGE SCALE GENOMIC DNA]</scope>
    <source>
        <strain evidence="2">1710a</strain>
    </source>
</reference>
<accession>A0A0E1VWA9</accession>
<dbReference type="AlphaFoldDB" id="A0A0E1VWA9"/>
<sequence>MESFKMPSMTVTRTTSQEQYVPAAGPTTPSTSNVDGRTLTVRPSTLSTDDLVKAPPEHRAKMAGVRLGIGSAGDRLNFLERNGVMPAEDKVLTAARYAHNVKIDHKNASNLEFQLNRMRIGEVSLPKQAKPDSMEIRNALDVIPLALPDRNEKHTIPTDKYLMNRLSSGAVEQARHHGCEFFCGSGRDEMLNHYAHRGFDRAISISSNTSTKFDLLSNSSNGKSLLVLSGMSSTTRIKHQLLQLHFADVDLNRVKLVGDINLLKAKSGDDLRKELSQLPPIPSKTLFIGARWQIMESLGKQLFHVGDSAKEGTGYGKLGVKEHKVADFVFDTATLNLDGRQHLVAALRMPNGDLAYDAMKGFLDHGFNQVIMCGAGGRLAGDAQVGDYMLLERSQYGDQSISLARECIHVPGAKLFENAKPTSNVTVDSPLQETQRWLDENQETGNVDVETAHILRALTEAGPDVKVLPGLFVSDVVGEHPLEGKISSDDAYRRLPEFVTASLGMIREQDTPLA</sequence>
<gene>
    <name evidence="2" type="ORF">BURPS1710A_A1304</name>
</gene>
<dbReference type="EMBL" id="CM000833">
    <property type="protein sequence ID" value="EET05215.1"/>
    <property type="molecule type" value="Genomic_DNA"/>
</dbReference>
<proteinExistence type="predicted"/>
<feature type="compositionally biased region" description="Polar residues" evidence="1">
    <location>
        <begin position="9"/>
        <end position="19"/>
    </location>
</feature>
<evidence type="ECO:0000313" key="2">
    <source>
        <dbReference type="EMBL" id="EET05215.1"/>
    </source>
</evidence>
<evidence type="ECO:0008006" key="3">
    <source>
        <dbReference type="Google" id="ProtNLM"/>
    </source>
</evidence>
<dbReference type="HOGENOM" id="CLU_553983_0_0_4"/>
<protein>
    <recommendedName>
        <fullName evidence="3">Nucleoside phosphorylase domain-containing protein</fullName>
    </recommendedName>
</protein>